<keyword evidence="10" id="KW-1208">Phospholipid metabolism</keyword>
<evidence type="ECO:0000313" key="13">
    <source>
        <dbReference type="EMBL" id="KIC71304.1"/>
    </source>
</evidence>
<keyword evidence="7" id="KW-0443">Lipid metabolism</keyword>
<evidence type="ECO:0000256" key="2">
    <source>
        <dbReference type="ARBA" id="ARBA00010441"/>
    </source>
</evidence>
<dbReference type="PROSITE" id="PS00379">
    <property type="entry name" value="CDP_ALCOHOL_P_TRANSF"/>
    <property type="match status" value="1"/>
</dbReference>
<dbReference type="PANTHER" id="PTHR14269">
    <property type="entry name" value="CDP-DIACYLGLYCEROL--GLYCEROL-3-PHOSPHATE 3-PHOSPHATIDYLTRANSFERASE-RELATED"/>
    <property type="match status" value="1"/>
</dbReference>
<dbReference type="InterPro" id="IPR000462">
    <property type="entry name" value="CDP-OH_P_trans"/>
</dbReference>
<feature type="transmembrane region" description="Helical" evidence="12">
    <location>
        <begin position="150"/>
        <end position="170"/>
    </location>
</feature>
<feature type="transmembrane region" description="Helical" evidence="12">
    <location>
        <begin position="221"/>
        <end position="240"/>
    </location>
</feature>
<sequence>MHSLQRKKIYFLPNVITAFGLSCGLFVIFKMNMTGVGEVTPQILTAVTAILLLAAFADLMDGAVARVIKAESDFGVVFDTLADAISFGVAPSVIILKSLSVDPSTKLSFLVTMSAIVFSLCGVLRLVRFNVAALATKNNVELAVAHKKHFTGLPIPAAAAAAVSLNFFLFNPNFEWVKQFPTHSQTWILSVMLMLLGYCMVSRWKFPSVKSLEIKVSSFRLVFFTVLAAVLVFYGILHHFALACTVLSWGYILLALTLAMFRVVAGRRSKTLEEFEPEPEELDEVEE</sequence>
<proteinExistence type="inferred from homology"/>
<feature type="transmembrane region" description="Helical" evidence="12">
    <location>
        <begin position="76"/>
        <end position="95"/>
    </location>
</feature>
<evidence type="ECO:0000256" key="11">
    <source>
        <dbReference type="RuleBase" id="RU003750"/>
    </source>
</evidence>
<dbReference type="EC" id="2.7.8.8" evidence="13"/>
<dbReference type="Pfam" id="PF01066">
    <property type="entry name" value="CDP-OH_P_transf"/>
    <property type="match status" value="1"/>
</dbReference>
<comment type="similarity">
    <text evidence="2 11">Belongs to the CDP-alcohol phosphatidyltransferase class-I family.</text>
</comment>
<evidence type="ECO:0000256" key="3">
    <source>
        <dbReference type="ARBA" id="ARBA00022516"/>
    </source>
</evidence>
<evidence type="ECO:0000256" key="8">
    <source>
        <dbReference type="ARBA" id="ARBA00023136"/>
    </source>
</evidence>
<evidence type="ECO:0000256" key="7">
    <source>
        <dbReference type="ARBA" id="ARBA00023098"/>
    </source>
</evidence>
<keyword evidence="3" id="KW-0444">Lipid biosynthesis</keyword>
<dbReference type="RefSeq" id="WP_011175819.1">
    <property type="nucleotide sequence ID" value="NZ_JSAN01000098.1"/>
</dbReference>
<dbReference type="Gene3D" id="1.20.120.1760">
    <property type="match status" value="1"/>
</dbReference>
<evidence type="ECO:0000256" key="12">
    <source>
        <dbReference type="SAM" id="Phobius"/>
    </source>
</evidence>
<keyword evidence="5 12" id="KW-0812">Transmembrane</keyword>
<evidence type="ECO:0000256" key="10">
    <source>
        <dbReference type="ARBA" id="ARBA00023264"/>
    </source>
</evidence>
<evidence type="ECO:0000256" key="1">
    <source>
        <dbReference type="ARBA" id="ARBA00004141"/>
    </source>
</evidence>
<keyword evidence="9" id="KW-0594">Phospholipid biosynthesis</keyword>
<keyword evidence="4 11" id="KW-0808">Transferase</keyword>
<evidence type="ECO:0000256" key="5">
    <source>
        <dbReference type="ARBA" id="ARBA00022692"/>
    </source>
</evidence>
<dbReference type="PROSITE" id="PS51257">
    <property type="entry name" value="PROKAR_LIPOPROTEIN"/>
    <property type="match status" value="1"/>
</dbReference>
<name>A0A0C1H0M6_9BACT</name>
<reference evidence="13 14" key="1">
    <citation type="journal article" date="2014" name="Mol. Biol. Evol.">
        <title>Massive expansion of Ubiquitination-related gene families within the Chlamydiae.</title>
        <authorList>
            <person name="Domman D."/>
            <person name="Collingro A."/>
            <person name="Lagkouvardos I."/>
            <person name="Gehre L."/>
            <person name="Weinmaier T."/>
            <person name="Rattei T."/>
            <person name="Subtil A."/>
            <person name="Horn M."/>
        </authorList>
    </citation>
    <scope>NUCLEOTIDE SEQUENCE [LARGE SCALE GENOMIC DNA]</scope>
    <source>
        <strain evidence="13 14">EI2</strain>
    </source>
</reference>
<dbReference type="InterPro" id="IPR043130">
    <property type="entry name" value="CDP-OH_PTrfase_TM_dom"/>
</dbReference>
<dbReference type="PANTHER" id="PTHR14269:SF61">
    <property type="entry name" value="CDP-DIACYLGLYCEROL--SERINE O-PHOSPHATIDYLTRANSFERASE"/>
    <property type="match status" value="1"/>
</dbReference>
<evidence type="ECO:0000256" key="9">
    <source>
        <dbReference type="ARBA" id="ARBA00023209"/>
    </source>
</evidence>
<keyword evidence="8 12" id="KW-0472">Membrane</keyword>
<comment type="subcellular location">
    <subcellularLocation>
        <location evidence="1">Membrane</location>
        <topology evidence="1">Multi-pass membrane protein</topology>
    </subcellularLocation>
</comment>
<gene>
    <name evidence="13" type="primary">pssA</name>
    <name evidence="13" type="ORF">DB44_DZ00170</name>
</gene>
<organism evidence="13 14">
    <name type="scientific">Candidatus Protochlamydia amoebophila</name>
    <dbReference type="NCBI Taxonomy" id="362787"/>
    <lineage>
        <taxon>Bacteria</taxon>
        <taxon>Pseudomonadati</taxon>
        <taxon>Chlamydiota</taxon>
        <taxon>Chlamydiia</taxon>
        <taxon>Parachlamydiales</taxon>
        <taxon>Parachlamydiaceae</taxon>
        <taxon>Candidatus Protochlamydia</taxon>
    </lineage>
</organism>
<feature type="transmembrane region" description="Helical" evidence="12">
    <location>
        <begin position="246"/>
        <end position="265"/>
    </location>
</feature>
<feature type="transmembrane region" description="Helical" evidence="12">
    <location>
        <begin position="43"/>
        <end position="64"/>
    </location>
</feature>
<evidence type="ECO:0000256" key="4">
    <source>
        <dbReference type="ARBA" id="ARBA00022679"/>
    </source>
</evidence>
<dbReference type="GO" id="GO:0008654">
    <property type="term" value="P:phospholipid biosynthetic process"/>
    <property type="evidence" value="ECO:0007669"/>
    <property type="project" value="UniProtKB-KW"/>
</dbReference>
<dbReference type="GO" id="GO:0003882">
    <property type="term" value="F:CDP-diacylglycerol-serine O-phosphatidyltransferase activity"/>
    <property type="evidence" value="ECO:0007669"/>
    <property type="project" value="UniProtKB-EC"/>
</dbReference>
<dbReference type="EMBL" id="JSAN01000098">
    <property type="protein sequence ID" value="KIC71304.1"/>
    <property type="molecule type" value="Genomic_DNA"/>
</dbReference>
<evidence type="ECO:0000313" key="14">
    <source>
        <dbReference type="Proteomes" id="UP000031465"/>
    </source>
</evidence>
<dbReference type="Proteomes" id="UP000031465">
    <property type="component" value="Unassembled WGS sequence"/>
</dbReference>
<keyword evidence="6 12" id="KW-1133">Transmembrane helix</keyword>
<feature type="transmembrane region" description="Helical" evidence="12">
    <location>
        <begin position="107"/>
        <end position="129"/>
    </location>
</feature>
<dbReference type="InterPro" id="IPR050324">
    <property type="entry name" value="CDP-alcohol_PTase-I"/>
</dbReference>
<protein>
    <submittedName>
        <fullName evidence="13">CDP-diacylglycerol--serine O-phosphatidyltransferase</fullName>
        <ecNumber evidence="13">2.7.8.8</ecNumber>
    </submittedName>
</protein>
<dbReference type="GO" id="GO:0016020">
    <property type="term" value="C:membrane"/>
    <property type="evidence" value="ECO:0007669"/>
    <property type="project" value="UniProtKB-SubCell"/>
</dbReference>
<evidence type="ECO:0000256" key="6">
    <source>
        <dbReference type="ARBA" id="ARBA00022989"/>
    </source>
</evidence>
<dbReference type="PATRIC" id="fig|362787.3.peg.1556"/>
<dbReference type="AlphaFoldDB" id="A0A0C1H0M6"/>
<feature type="transmembrane region" description="Helical" evidence="12">
    <location>
        <begin position="182"/>
        <end position="201"/>
    </location>
</feature>
<dbReference type="InterPro" id="IPR048254">
    <property type="entry name" value="CDP_ALCOHOL_P_TRANSF_CS"/>
</dbReference>
<comment type="caution">
    <text evidence="13">The sequence shown here is derived from an EMBL/GenBank/DDBJ whole genome shotgun (WGS) entry which is preliminary data.</text>
</comment>
<accession>A0A0C1H0M6</accession>
<dbReference type="OMA" id="YSICGML"/>
<feature type="transmembrane region" description="Helical" evidence="12">
    <location>
        <begin position="9"/>
        <end position="31"/>
    </location>
</feature>